<dbReference type="EMBL" id="JQSG02000004">
    <property type="protein sequence ID" value="OBS08943.1"/>
    <property type="molecule type" value="Genomic_DNA"/>
</dbReference>
<proteinExistence type="predicted"/>
<name>A0A1A6C305_9GAMM</name>
<comment type="caution">
    <text evidence="1">The sequence shown here is derived from an EMBL/GenBank/DDBJ whole genome shotgun (WGS) entry which is preliminary data.</text>
</comment>
<evidence type="ECO:0000313" key="2">
    <source>
        <dbReference type="Proteomes" id="UP000029273"/>
    </source>
</evidence>
<dbReference type="AlphaFoldDB" id="A0A1A6C305"/>
<protein>
    <submittedName>
        <fullName evidence="1">Uncharacterized protein</fullName>
    </submittedName>
</protein>
<organism evidence="1 2">
    <name type="scientific">Acidihalobacter prosperus</name>
    <dbReference type="NCBI Taxonomy" id="160660"/>
    <lineage>
        <taxon>Bacteria</taxon>
        <taxon>Pseudomonadati</taxon>
        <taxon>Pseudomonadota</taxon>
        <taxon>Gammaproteobacteria</taxon>
        <taxon>Chromatiales</taxon>
        <taxon>Ectothiorhodospiraceae</taxon>
        <taxon>Acidihalobacter</taxon>
    </lineage>
</organism>
<sequence>MQPEAYVGIFSHQVFRVFVRQIARILRAYLDMLDRERA</sequence>
<keyword evidence="2" id="KW-1185">Reference proteome</keyword>
<accession>A0A1A6C305</accession>
<evidence type="ECO:0000313" key="1">
    <source>
        <dbReference type="EMBL" id="OBS08943.1"/>
    </source>
</evidence>
<reference evidence="1 2" key="1">
    <citation type="journal article" date="2014" name="Genome Announc.">
        <title>Draft Genome Sequence of the Iron-Oxidizing, Acidophilic, and Halotolerant 'Thiobacillus prosperus' Type Strain DSM 5130.</title>
        <authorList>
            <person name="Ossandon F.J."/>
            <person name="Cardenas J.P."/>
            <person name="Corbett M."/>
            <person name="Quatrini R."/>
            <person name="Holmes D.S."/>
            <person name="Watkin E."/>
        </authorList>
    </citation>
    <scope>NUCLEOTIDE SEQUENCE [LARGE SCALE GENOMIC DNA]</scope>
    <source>
        <strain evidence="1 2">DSM 5130</strain>
    </source>
</reference>
<gene>
    <name evidence="1" type="ORF">Thpro_022060</name>
</gene>
<dbReference type="Proteomes" id="UP000029273">
    <property type="component" value="Unassembled WGS sequence"/>
</dbReference>